<feature type="compositionally biased region" description="Low complexity" evidence="1">
    <location>
        <begin position="18"/>
        <end position="32"/>
    </location>
</feature>
<sequence length="632" mass="65982">MDALVNGRGRSNSAPADLTSLPEPQQPSQESQETSEERHRAAAYSQVAADAAAEGARRPGVLEERRRRVGAVAADAAAEGRRREEEAGERGRVAAVAADAAAEGARRPGVLEERRRRVGAVATDAAAEGHRRQEAAAEQRRQDEEAAAEEQRRQETAAAAQAQGQPEVRQRRRGLRRLADAGGQLRRVAGKMRQLLATSSKTDKAKKILDPPDTVANRINAPTEGGVRTQAQATGDTGQVEATAIVAQVDTGINAVTDVLGVVNDARALNTARKGRKGVGPESHKPRKDMNGKPLGVVQNVGMVAGDATGMANAAVRNAGHLGGVSALGEATGVFSIFYSTVIAARDSTVLWKTYNKNRALKGLVQGPSGDASGNEGQLQHVHDRLGEVQRRTAGAGPAREQEGGESDVVAAEVGTAAAELGAGVLEVNQLLHAELAQIIQYARHKQHTKMGKRIASLGGNTVRTAGGGLAIAAAAGAIAGPAAPAVAGAAAALLLSGALYKGARAGSNRYVAARHPDRWARPTPAQAEAGTERPDAAAAASAPAPAERRDALKEFFKVTKSVQQGERHYMAQKLYALAAGPGAGTLPTASENRHAHCSGSSKPARPSTGRRRRSGRHRSTTPRSRARGRRR</sequence>
<feature type="region of interest" description="Disordered" evidence="1">
    <location>
        <begin position="515"/>
        <end position="547"/>
    </location>
</feature>
<feature type="compositionally biased region" description="Basic and acidic residues" evidence="1">
    <location>
        <begin position="78"/>
        <end position="92"/>
    </location>
</feature>
<feature type="compositionally biased region" description="Low complexity" evidence="1">
    <location>
        <begin position="156"/>
        <end position="165"/>
    </location>
</feature>
<feature type="compositionally biased region" description="Low complexity" evidence="1">
    <location>
        <begin position="42"/>
        <end position="54"/>
    </location>
</feature>
<protein>
    <submittedName>
        <fullName evidence="2">Uncharacterized protein</fullName>
    </submittedName>
</protein>
<gene>
    <name evidence="2" type="ORF">OG288_39125</name>
</gene>
<dbReference type="RefSeq" id="WP_328939434.1">
    <property type="nucleotide sequence ID" value="NZ_CP108133.1"/>
</dbReference>
<feature type="compositionally biased region" description="Basic residues" evidence="1">
    <location>
        <begin position="609"/>
        <end position="632"/>
    </location>
</feature>
<feature type="region of interest" description="Disordered" evidence="1">
    <location>
        <begin position="585"/>
        <end position="632"/>
    </location>
</feature>
<reference evidence="2" key="1">
    <citation type="submission" date="2022-10" db="EMBL/GenBank/DDBJ databases">
        <title>The complete genomes of actinobacterial strains from the NBC collection.</title>
        <authorList>
            <person name="Joergensen T.S."/>
            <person name="Alvarez Arevalo M."/>
            <person name="Sterndorff E.B."/>
            <person name="Faurdal D."/>
            <person name="Vuksanovic O."/>
            <person name="Mourched A.-S."/>
            <person name="Charusanti P."/>
            <person name="Shaw S."/>
            <person name="Blin K."/>
            <person name="Weber T."/>
        </authorList>
    </citation>
    <scope>NUCLEOTIDE SEQUENCE</scope>
    <source>
        <strain evidence="2">NBC_00189</strain>
    </source>
</reference>
<evidence type="ECO:0000256" key="1">
    <source>
        <dbReference type="SAM" id="MobiDB-lite"/>
    </source>
</evidence>
<feature type="region of interest" description="Disordered" evidence="1">
    <location>
        <begin position="273"/>
        <end position="294"/>
    </location>
</feature>
<feature type="region of interest" description="Disordered" evidence="1">
    <location>
        <begin position="1"/>
        <end position="172"/>
    </location>
</feature>
<feature type="compositionally biased region" description="Low complexity" evidence="1">
    <location>
        <begin position="537"/>
        <end position="546"/>
    </location>
</feature>
<proteinExistence type="predicted"/>
<dbReference type="Proteomes" id="UP001432166">
    <property type="component" value="Chromosome"/>
</dbReference>
<feature type="compositionally biased region" description="Basic and acidic residues" evidence="1">
    <location>
        <begin position="127"/>
        <end position="155"/>
    </location>
</feature>
<organism evidence="2 3">
    <name type="scientific">Streptomyces tauricus</name>
    <dbReference type="NCBI Taxonomy" id="68274"/>
    <lineage>
        <taxon>Bacteria</taxon>
        <taxon>Bacillati</taxon>
        <taxon>Actinomycetota</taxon>
        <taxon>Actinomycetes</taxon>
        <taxon>Kitasatosporales</taxon>
        <taxon>Streptomycetaceae</taxon>
        <taxon>Streptomyces</taxon>
        <taxon>Streptomyces aurantiacus group</taxon>
    </lineage>
</organism>
<feature type="compositionally biased region" description="Basic and acidic residues" evidence="1">
    <location>
        <begin position="55"/>
        <end position="66"/>
    </location>
</feature>
<dbReference type="EMBL" id="CP108133">
    <property type="protein sequence ID" value="WTP53809.1"/>
    <property type="molecule type" value="Genomic_DNA"/>
</dbReference>
<feature type="compositionally biased region" description="Basic and acidic residues" evidence="1">
    <location>
        <begin position="282"/>
        <end position="291"/>
    </location>
</feature>
<name>A0ABZ1JQ68_9ACTN</name>
<accession>A0ABZ1JQ68</accession>
<feature type="compositionally biased region" description="Basic and acidic residues" evidence="1">
    <location>
        <begin position="104"/>
        <end position="115"/>
    </location>
</feature>
<evidence type="ECO:0000313" key="3">
    <source>
        <dbReference type="Proteomes" id="UP001432166"/>
    </source>
</evidence>
<keyword evidence="3" id="KW-1185">Reference proteome</keyword>
<evidence type="ECO:0000313" key="2">
    <source>
        <dbReference type="EMBL" id="WTP53809.1"/>
    </source>
</evidence>
<feature type="compositionally biased region" description="Low complexity" evidence="1">
    <location>
        <begin position="93"/>
        <end position="103"/>
    </location>
</feature>